<keyword evidence="4" id="KW-0413">Isomerase</keyword>
<evidence type="ECO:0000313" key="4">
    <source>
        <dbReference type="EMBL" id="QIW11292.1"/>
    </source>
</evidence>
<dbReference type="InterPro" id="IPR008927">
    <property type="entry name" value="6-PGluconate_DH-like_C_sf"/>
</dbReference>
<dbReference type="OrthoDB" id="6198144at2"/>
<evidence type="ECO:0000313" key="6">
    <source>
        <dbReference type="Proteomes" id="UP000681131"/>
    </source>
</evidence>
<dbReference type="PROSITE" id="PS51176">
    <property type="entry name" value="PDH_ADH"/>
    <property type="match status" value="1"/>
</dbReference>
<dbReference type="SUPFAM" id="SSF51735">
    <property type="entry name" value="NAD(P)-binding Rossmann-fold domains"/>
    <property type="match status" value="1"/>
</dbReference>
<keyword evidence="1 4" id="KW-0560">Oxidoreductase</keyword>
<dbReference type="GO" id="GO:0006571">
    <property type="term" value="P:tyrosine biosynthetic process"/>
    <property type="evidence" value="ECO:0007669"/>
    <property type="project" value="InterPro"/>
</dbReference>
<reference evidence="4 6" key="2">
    <citation type="submission" date="2019-08" db="EMBL/GenBank/DDBJ databases">
        <title>Complete genome sequences of Francisella adeliensis (FSC1325 and FSC1326).</title>
        <authorList>
            <person name="Ohrman C."/>
            <person name="Uneklint I."/>
            <person name="Vallesi A."/>
            <person name="Karlsson L."/>
            <person name="Sjodin A."/>
        </authorList>
    </citation>
    <scope>NUCLEOTIDE SEQUENCE [LARGE SCALE GENOMIC DNA]</scope>
    <source>
        <strain evidence="4 6">FSC1325</strain>
    </source>
</reference>
<dbReference type="InterPro" id="IPR046826">
    <property type="entry name" value="PDH_N"/>
</dbReference>
<dbReference type="Pfam" id="PF20463">
    <property type="entry name" value="PDH_C"/>
    <property type="match status" value="1"/>
</dbReference>
<protein>
    <submittedName>
        <fullName evidence="3">Bifunctional chorismate mutase/prephenate dehydrogenase</fullName>
        <ecNumber evidence="4">1.3.1.12</ecNumber>
        <ecNumber evidence="4">5.4.99.5</ecNumber>
    </submittedName>
</protein>
<proteinExistence type="predicted"/>
<dbReference type="AlphaFoldDB" id="A0A2Z4XW37"/>
<evidence type="ECO:0000256" key="1">
    <source>
        <dbReference type="ARBA" id="ARBA00023002"/>
    </source>
</evidence>
<dbReference type="GO" id="GO:0008977">
    <property type="term" value="F:prephenate dehydrogenase (NAD+) activity"/>
    <property type="evidence" value="ECO:0007669"/>
    <property type="project" value="UniProtKB-EC"/>
</dbReference>
<evidence type="ECO:0000313" key="5">
    <source>
        <dbReference type="Proteomes" id="UP000251120"/>
    </source>
</evidence>
<dbReference type="GO" id="GO:0004665">
    <property type="term" value="F:prephenate dehydrogenase (NADP+) activity"/>
    <property type="evidence" value="ECO:0007669"/>
    <property type="project" value="InterPro"/>
</dbReference>
<dbReference type="InterPro" id="IPR046825">
    <property type="entry name" value="PDH_C"/>
</dbReference>
<dbReference type="Proteomes" id="UP000681131">
    <property type="component" value="Chromosome"/>
</dbReference>
<dbReference type="PANTHER" id="PTHR21363:SF0">
    <property type="entry name" value="PREPHENATE DEHYDROGENASE [NADP(+)]"/>
    <property type="match status" value="1"/>
</dbReference>
<dbReference type="EMBL" id="CP043424">
    <property type="protein sequence ID" value="QIW11292.1"/>
    <property type="molecule type" value="Genomic_DNA"/>
</dbReference>
<dbReference type="Gene3D" id="1.10.3660.10">
    <property type="entry name" value="6-phosphogluconate dehydrogenase C-terminal like domain"/>
    <property type="match status" value="1"/>
</dbReference>
<dbReference type="InterPro" id="IPR036291">
    <property type="entry name" value="NAD(P)-bd_dom_sf"/>
</dbReference>
<dbReference type="EMBL" id="CP021781">
    <property type="protein sequence ID" value="AXA33064.1"/>
    <property type="molecule type" value="Genomic_DNA"/>
</dbReference>
<dbReference type="InterPro" id="IPR003099">
    <property type="entry name" value="Prephen_DH"/>
</dbReference>
<evidence type="ECO:0000313" key="3">
    <source>
        <dbReference type="EMBL" id="AXA33064.1"/>
    </source>
</evidence>
<sequence length="276" mass="31322">MKKKICIVGGSGEMGQMTQTIFSKYLSEYELTVFDESDWGNPRDKLANQDIVLLSVPIFLTNEIIKKVVPFLSPNTILADYTSIKAEPLQSMLKNYSGPVVGLHPIFGPTISNPDNQVIVVCDGRSKGRYQYFINDLARIGFEIENMKAEDHDEAMTFIQGVEHFSVYCMGLFLKQKNINIQQMLKLASPVYKMELNIIGRLFSQGPGLYADIIMSDKKREQTIGEFAEVVSSSAKKVQQQDKGDFIKNFNTVKEWMGDFANRAYEESDRLLIDRK</sequence>
<dbReference type="RefSeq" id="WP_112869239.1">
    <property type="nucleotide sequence ID" value="NZ_CP021781.1"/>
</dbReference>
<dbReference type="NCBIfam" id="NF008400">
    <property type="entry name" value="PRK11199.1"/>
    <property type="match status" value="1"/>
</dbReference>
<organism evidence="3 5">
    <name type="scientific">Francisella adeliensis</name>
    <dbReference type="NCBI Taxonomy" id="2007306"/>
    <lineage>
        <taxon>Bacteria</taxon>
        <taxon>Pseudomonadati</taxon>
        <taxon>Pseudomonadota</taxon>
        <taxon>Gammaproteobacteria</taxon>
        <taxon>Thiotrichales</taxon>
        <taxon>Francisellaceae</taxon>
        <taxon>Francisella</taxon>
    </lineage>
</organism>
<dbReference type="KEGG" id="fad:CDH04_00925"/>
<evidence type="ECO:0000259" key="2">
    <source>
        <dbReference type="PROSITE" id="PS51176"/>
    </source>
</evidence>
<gene>
    <name evidence="4" type="primary">tyrA</name>
    <name evidence="3" type="ORF">CDH04_00925</name>
    <name evidence="4" type="ORF">FZC43_00925</name>
</gene>
<dbReference type="EC" id="5.4.99.5" evidence="4"/>
<feature type="domain" description="Prephenate/arogenate dehydrogenase" evidence="2">
    <location>
        <begin position="3"/>
        <end position="268"/>
    </location>
</feature>
<dbReference type="InterPro" id="IPR050812">
    <property type="entry name" value="Preph/Arog_dehydrog"/>
</dbReference>
<keyword evidence="6" id="KW-1185">Reference proteome</keyword>
<reference evidence="3 5" key="1">
    <citation type="submission" date="2017-06" db="EMBL/GenBank/DDBJ databases">
        <title>Complete genome of Francisella adeliensis.</title>
        <authorList>
            <person name="Vallesi A."/>
            <person name="Sjodin A."/>
        </authorList>
    </citation>
    <scope>NUCLEOTIDE SEQUENCE [LARGE SCALE GENOMIC DNA]</scope>
    <source>
        <strain evidence="3 5">FDC440</strain>
    </source>
</reference>
<dbReference type="GO" id="GO:0070403">
    <property type="term" value="F:NAD+ binding"/>
    <property type="evidence" value="ECO:0007669"/>
    <property type="project" value="InterPro"/>
</dbReference>
<dbReference type="EC" id="1.3.1.12" evidence="4"/>
<dbReference type="Proteomes" id="UP000251120">
    <property type="component" value="Chromosome"/>
</dbReference>
<name>A0A2Z4XW37_9GAMM</name>
<dbReference type="Gene3D" id="3.40.50.720">
    <property type="entry name" value="NAD(P)-binding Rossmann-like Domain"/>
    <property type="match status" value="1"/>
</dbReference>
<dbReference type="SUPFAM" id="SSF48179">
    <property type="entry name" value="6-phosphogluconate dehydrogenase C-terminal domain-like"/>
    <property type="match status" value="1"/>
</dbReference>
<dbReference type="Pfam" id="PF02153">
    <property type="entry name" value="PDH_N"/>
    <property type="match status" value="1"/>
</dbReference>
<accession>A0A2Z4XW37</accession>
<dbReference type="GO" id="GO:0004106">
    <property type="term" value="F:chorismate mutase activity"/>
    <property type="evidence" value="ECO:0007669"/>
    <property type="project" value="UniProtKB-EC"/>
</dbReference>
<dbReference type="PANTHER" id="PTHR21363">
    <property type="entry name" value="PREPHENATE DEHYDROGENASE"/>
    <property type="match status" value="1"/>
</dbReference>